<dbReference type="PANTHER" id="PTHR34322:SF2">
    <property type="entry name" value="TRANSPOSASE IS200-LIKE DOMAIN-CONTAINING PROTEIN"/>
    <property type="match status" value="1"/>
</dbReference>
<dbReference type="PANTHER" id="PTHR34322">
    <property type="entry name" value="TRANSPOSASE, Y1_TNP DOMAIN-CONTAINING"/>
    <property type="match status" value="1"/>
</dbReference>
<gene>
    <name evidence="3" type="ORF">EF096_20155</name>
</gene>
<evidence type="ECO:0000313" key="3">
    <source>
        <dbReference type="EMBL" id="ROZ80119.1"/>
    </source>
</evidence>
<feature type="domain" description="Transposase IS200-like" evidence="2">
    <location>
        <begin position="9"/>
        <end position="124"/>
    </location>
</feature>
<evidence type="ECO:0000256" key="1">
    <source>
        <dbReference type="SAM" id="MobiDB-lite"/>
    </source>
</evidence>
<proteinExistence type="predicted"/>
<sequence length="233" mass="26831">MARRRRLSYPNIPQHLIQRGNNRQVCFADEQDMLTFGQWLCDYSDEYSVAVHSWVFMTNHIHLLATPNGHASISLMMQAVGRRYVRYFNNRHRRTGTLWEGRYRSCLVDSDGYLLHCQRYIEMNPVRAAMVIAPGDYRWSSYRTNALGKASQLVSPHSLYQQLGTNPEERQLVYRELFKEVLSDDLAETIRTTTLSGLALGNDKFKREIESLTGQSASAGKPGRPARDQKQNS</sequence>
<dbReference type="Proteomes" id="UP000275199">
    <property type="component" value="Unassembled WGS sequence"/>
</dbReference>
<organism evidence="3 4">
    <name type="scientific">Pseudomonas neustonica</name>
    <dbReference type="NCBI Taxonomy" id="2487346"/>
    <lineage>
        <taxon>Bacteria</taxon>
        <taxon>Pseudomonadati</taxon>
        <taxon>Pseudomonadota</taxon>
        <taxon>Gammaproteobacteria</taxon>
        <taxon>Pseudomonadales</taxon>
        <taxon>Pseudomonadaceae</taxon>
        <taxon>Pseudomonas</taxon>
    </lineage>
</organism>
<feature type="region of interest" description="Disordered" evidence="1">
    <location>
        <begin position="211"/>
        <end position="233"/>
    </location>
</feature>
<dbReference type="Gene3D" id="3.30.70.1290">
    <property type="entry name" value="Transposase IS200-like"/>
    <property type="match status" value="1"/>
</dbReference>
<dbReference type="Pfam" id="PF01797">
    <property type="entry name" value="Y1_Tnp"/>
    <property type="match status" value="1"/>
</dbReference>
<dbReference type="InterPro" id="IPR036515">
    <property type="entry name" value="Transposase_17_sf"/>
</dbReference>
<evidence type="ECO:0000313" key="4">
    <source>
        <dbReference type="Proteomes" id="UP000275199"/>
    </source>
</evidence>
<accession>A0ABX9XCC6</accession>
<dbReference type="SUPFAM" id="SSF143422">
    <property type="entry name" value="Transposase IS200-like"/>
    <property type="match status" value="1"/>
</dbReference>
<dbReference type="EMBL" id="RKKU01000059">
    <property type="protein sequence ID" value="ROZ80119.1"/>
    <property type="molecule type" value="Genomic_DNA"/>
</dbReference>
<comment type="caution">
    <text evidence="3">The sequence shown here is derived from an EMBL/GenBank/DDBJ whole genome shotgun (WGS) entry which is preliminary data.</text>
</comment>
<reference evidence="3 4" key="1">
    <citation type="submission" date="2018-11" db="EMBL/GenBank/DDBJ databases">
        <authorList>
            <person name="Jang G.I."/>
            <person name="Hwang C.Y."/>
        </authorList>
    </citation>
    <scope>NUCLEOTIDE SEQUENCE [LARGE SCALE GENOMIC DNA]</scope>
    <source>
        <strain evidence="3 4">SSM26</strain>
    </source>
</reference>
<keyword evidence="4" id="KW-1185">Reference proteome</keyword>
<evidence type="ECO:0000259" key="2">
    <source>
        <dbReference type="SMART" id="SM01321"/>
    </source>
</evidence>
<dbReference type="RefSeq" id="WP_123891499.1">
    <property type="nucleotide sequence ID" value="NZ_RKKU01000059.1"/>
</dbReference>
<protein>
    <submittedName>
        <fullName evidence="3">Transposase</fullName>
    </submittedName>
</protein>
<name>A0ABX9XCC6_9PSED</name>
<dbReference type="InterPro" id="IPR002686">
    <property type="entry name" value="Transposase_17"/>
</dbReference>
<dbReference type="SMART" id="SM01321">
    <property type="entry name" value="Y1_Tnp"/>
    <property type="match status" value="1"/>
</dbReference>